<dbReference type="InterPro" id="IPR009072">
    <property type="entry name" value="Histone-fold"/>
</dbReference>
<name>A0A9Q1IPQ3_SYNKA</name>
<evidence type="ECO:0000256" key="2">
    <source>
        <dbReference type="ARBA" id="ARBA00022729"/>
    </source>
</evidence>
<accession>A0A9Q1IPQ3</accession>
<dbReference type="GO" id="GO:0046982">
    <property type="term" value="F:protein heterodimerization activity"/>
    <property type="evidence" value="ECO:0007669"/>
    <property type="project" value="InterPro"/>
</dbReference>
<dbReference type="InterPro" id="IPR042235">
    <property type="entry name" value="ZP-C_dom"/>
</dbReference>
<organism evidence="6 7">
    <name type="scientific">Synaphobranchus kaupii</name>
    <name type="common">Kaup's arrowtooth eel</name>
    <dbReference type="NCBI Taxonomy" id="118154"/>
    <lineage>
        <taxon>Eukaryota</taxon>
        <taxon>Metazoa</taxon>
        <taxon>Chordata</taxon>
        <taxon>Craniata</taxon>
        <taxon>Vertebrata</taxon>
        <taxon>Euteleostomi</taxon>
        <taxon>Actinopterygii</taxon>
        <taxon>Neopterygii</taxon>
        <taxon>Teleostei</taxon>
        <taxon>Anguilliformes</taxon>
        <taxon>Synaphobranchidae</taxon>
        <taxon>Synaphobranchus</taxon>
    </lineage>
</organism>
<dbReference type="Pfam" id="PF00125">
    <property type="entry name" value="Histone"/>
    <property type="match status" value="1"/>
</dbReference>
<comment type="similarity">
    <text evidence="1">Belongs to the histone H2B family.</text>
</comment>
<dbReference type="EMBL" id="JAINUF010000010">
    <property type="protein sequence ID" value="KAJ8347611.1"/>
    <property type="molecule type" value="Genomic_DNA"/>
</dbReference>
<feature type="transmembrane region" description="Helical" evidence="4">
    <location>
        <begin position="358"/>
        <end position="380"/>
    </location>
</feature>
<dbReference type="Pfam" id="PF00100">
    <property type="entry name" value="Zona_pellucida"/>
    <property type="match status" value="1"/>
</dbReference>
<dbReference type="PRINTS" id="PR00621">
    <property type="entry name" value="HISTONEH2B"/>
</dbReference>
<dbReference type="SUPFAM" id="SSF47113">
    <property type="entry name" value="Histone-fold"/>
    <property type="match status" value="1"/>
</dbReference>
<dbReference type="InterPro" id="IPR001507">
    <property type="entry name" value="ZP_dom"/>
</dbReference>
<keyword evidence="4" id="KW-0812">Transmembrane</keyword>
<evidence type="ECO:0000259" key="5">
    <source>
        <dbReference type="SMART" id="SM00241"/>
    </source>
</evidence>
<evidence type="ECO:0000313" key="7">
    <source>
        <dbReference type="Proteomes" id="UP001152622"/>
    </source>
</evidence>
<reference evidence="6" key="1">
    <citation type="journal article" date="2023" name="Science">
        <title>Genome structures resolve the early diversification of teleost fishes.</title>
        <authorList>
            <person name="Parey E."/>
            <person name="Louis A."/>
            <person name="Montfort J."/>
            <person name="Bouchez O."/>
            <person name="Roques C."/>
            <person name="Iampietro C."/>
            <person name="Lluch J."/>
            <person name="Castinel A."/>
            <person name="Donnadieu C."/>
            <person name="Desvignes T."/>
            <person name="Floi Bucao C."/>
            <person name="Jouanno E."/>
            <person name="Wen M."/>
            <person name="Mejri S."/>
            <person name="Dirks R."/>
            <person name="Jansen H."/>
            <person name="Henkel C."/>
            <person name="Chen W.J."/>
            <person name="Zahm M."/>
            <person name="Cabau C."/>
            <person name="Klopp C."/>
            <person name="Thompson A.W."/>
            <person name="Robinson-Rechavi M."/>
            <person name="Braasch I."/>
            <person name="Lecointre G."/>
            <person name="Bobe J."/>
            <person name="Postlethwait J.H."/>
            <person name="Berthelot C."/>
            <person name="Roest Crollius H."/>
            <person name="Guiguen Y."/>
        </authorList>
    </citation>
    <scope>NUCLEOTIDE SEQUENCE</scope>
    <source>
        <strain evidence="6">WJC10195</strain>
    </source>
</reference>
<dbReference type="InterPro" id="IPR000558">
    <property type="entry name" value="Histone_H2B"/>
</dbReference>
<dbReference type="SMART" id="SM00427">
    <property type="entry name" value="H2B"/>
    <property type="match status" value="1"/>
</dbReference>
<gene>
    <name evidence="6" type="ORF">SKAU_G00262000</name>
</gene>
<dbReference type="GO" id="GO:0000786">
    <property type="term" value="C:nucleosome"/>
    <property type="evidence" value="ECO:0007669"/>
    <property type="project" value="InterPro"/>
</dbReference>
<proteinExistence type="inferred from homology"/>
<comment type="caution">
    <text evidence="6">The sequence shown here is derived from an EMBL/GenBank/DDBJ whole genome shotgun (WGS) entry which is preliminary data.</text>
</comment>
<dbReference type="Gene3D" id="1.10.20.10">
    <property type="entry name" value="Histone, subunit A"/>
    <property type="match status" value="1"/>
</dbReference>
<keyword evidence="2" id="KW-0732">Signal</keyword>
<dbReference type="Gene3D" id="2.60.40.4100">
    <property type="entry name" value="Zona pellucida, ZP-C domain"/>
    <property type="match status" value="1"/>
</dbReference>
<dbReference type="InterPro" id="IPR055355">
    <property type="entry name" value="ZP-C"/>
</dbReference>
<protein>
    <recommendedName>
        <fullName evidence="5">ZP domain-containing protein</fullName>
    </recommendedName>
</protein>
<dbReference type="OrthoDB" id="9274484at2759"/>
<sequence>MTFFERIAGEASRLAHYNKRSTITSREIQTAVRLLLPGELAKHAVSEVNSDITVNCGTQRMDLSILMCPIYFGGYNESLMALNAQYSKPDCHGTPDWSANPPVLRFNFAITEDAISACSNKLKITQEVGSGLFSDYSSVQFVNISGIINSLDPSAGTITYRQEMMYIFSCRYPLQYLVNNTKMSVSGVSVAINDNNGSFISTFSMRLYEDGEYSTALQVPENGLKLKKRIFVEVQASNLTARCTRDGQTVIAMNGDEQKARFSFEAFRFVEHKDQTISTFYLHCATRLCEQSFCNSVRPNCSVSARRKRAVESDKGTAVSDVATISSVAIKTQVDSGGLVVASSSEGTERGNGAIRGVAISAGIVGMLCVTLVLFIIYGIHSSKRRNEAKRLFN</sequence>
<dbReference type="PANTHER" id="PTHR14002">
    <property type="entry name" value="ENDOGLIN/TGF-BETA RECEPTOR TYPE III"/>
    <property type="match status" value="1"/>
</dbReference>
<dbReference type="AlphaFoldDB" id="A0A9Q1IPQ3"/>
<evidence type="ECO:0000256" key="1">
    <source>
        <dbReference type="ARBA" id="ARBA00006846"/>
    </source>
</evidence>
<keyword evidence="3" id="KW-1015">Disulfide bond</keyword>
<dbReference type="InterPro" id="IPR007125">
    <property type="entry name" value="H2A/H2B/H3"/>
</dbReference>
<feature type="domain" description="ZP" evidence="5">
    <location>
        <begin position="55"/>
        <end position="304"/>
    </location>
</feature>
<evidence type="ECO:0000256" key="4">
    <source>
        <dbReference type="SAM" id="Phobius"/>
    </source>
</evidence>
<dbReference type="PANTHER" id="PTHR14002:SF10">
    <property type="entry name" value="ZONA PELLUCIDA-LIKE DOMAIN-CONTAINING PROTEIN 1-RELATED"/>
    <property type="match status" value="1"/>
</dbReference>
<evidence type="ECO:0000256" key="3">
    <source>
        <dbReference type="ARBA" id="ARBA00023157"/>
    </source>
</evidence>
<dbReference type="CDD" id="cd22910">
    <property type="entry name" value="HFD_H2B"/>
    <property type="match status" value="1"/>
</dbReference>
<keyword evidence="7" id="KW-1185">Reference proteome</keyword>
<dbReference type="SMART" id="SM00241">
    <property type="entry name" value="ZP"/>
    <property type="match status" value="1"/>
</dbReference>
<dbReference type="GO" id="GO:0003677">
    <property type="term" value="F:DNA binding"/>
    <property type="evidence" value="ECO:0007669"/>
    <property type="project" value="InterPro"/>
</dbReference>
<dbReference type="Proteomes" id="UP001152622">
    <property type="component" value="Chromosome 10"/>
</dbReference>
<keyword evidence="4" id="KW-1133">Transmembrane helix</keyword>
<keyword evidence="4" id="KW-0472">Membrane</keyword>
<dbReference type="GO" id="GO:0030527">
    <property type="term" value="F:structural constituent of chromatin"/>
    <property type="evidence" value="ECO:0007669"/>
    <property type="project" value="InterPro"/>
</dbReference>
<evidence type="ECO:0000313" key="6">
    <source>
        <dbReference type="EMBL" id="KAJ8347611.1"/>
    </source>
</evidence>